<dbReference type="PANTHER" id="PTHR30429">
    <property type="entry name" value="D-METHIONINE-BINDING LIPOPROTEIN METQ"/>
    <property type="match status" value="1"/>
</dbReference>
<comment type="subcellular location">
    <subcellularLocation>
        <location evidence="1">Membrane</location>
        <topology evidence="1">Lipid-anchor</topology>
    </subcellularLocation>
</comment>
<evidence type="ECO:0000256" key="6">
    <source>
        <dbReference type="ARBA" id="ARBA00023288"/>
    </source>
</evidence>
<keyword evidence="11" id="KW-1185">Reference proteome</keyword>
<dbReference type="RefSeq" id="WP_016425567.1">
    <property type="nucleotide sequence ID" value="NZ_CABKRV010000001.1"/>
</dbReference>
<gene>
    <name evidence="9" type="primary">metQ_1</name>
    <name evidence="8" type="ORF">C1O36_01375</name>
    <name evidence="9" type="ORF">NCTC12218_00862</name>
</gene>
<dbReference type="EMBL" id="UHEF01000001">
    <property type="protein sequence ID" value="SUM87976.1"/>
    <property type="molecule type" value="Genomic_DNA"/>
</dbReference>
<keyword evidence="5" id="KW-0564">Palmitate</keyword>
<reference evidence="8 11" key="1">
    <citation type="submission" date="2018-01" db="EMBL/GenBank/DDBJ databases">
        <title>Complete genome sequence of Staphylococcus Scheliferi isolated from human.</title>
        <authorList>
            <person name="Abouelkhair M.A."/>
            <person name="Bemis D.A."/>
            <person name="Kania S.A."/>
        </authorList>
    </citation>
    <scope>NUCLEOTIDE SEQUENCE [LARGE SCALE GENOMIC DNA]</scope>
    <source>
        <strain evidence="8 11">ATCC 43808</strain>
    </source>
</reference>
<dbReference type="Proteomes" id="UP000264146">
    <property type="component" value="Chromosome"/>
</dbReference>
<protein>
    <submittedName>
        <fullName evidence="8">Methionine ABC transporter substrate-binding protein</fullName>
    </submittedName>
    <submittedName>
        <fullName evidence="9">Putative lipoprotein</fullName>
    </submittedName>
</protein>
<organism evidence="9">
    <name type="scientific">Staphylococcus schleiferi</name>
    <dbReference type="NCBI Taxonomy" id="1295"/>
    <lineage>
        <taxon>Bacteria</taxon>
        <taxon>Bacillati</taxon>
        <taxon>Bacillota</taxon>
        <taxon>Bacilli</taxon>
        <taxon>Bacillales</taxon>
        <taxon>Staphylococcaceae</taxon>
        <taxon>Staphylococcus</taxon>
    </lineage>
</organism>
<evidence type="ECO:0000256" key="3">
    <source>
        <dbReference type="ARBA" id="ARBA00022729"/>
    </source>
</evidence>
<dbReference type="SUPFAM" id="SSF53850">
    <property type="entry name" value="Periplasmic binding protein-like II"/>
    <property type="match status" value="1"/>
</dbReference>
<dbReference type="Pfam" id="PF03180">
    <property type="entry name" value="Lipoprotein_9"/>
    <property type="match status" value="1"/>
</dbReference>
<dbReference type="EMBL" id="POVK01000003">
    <property type="protein sequence ID" value="NHA33188.1"/>
    <property type="molecule type" value="Genomic_DNA"/>
</dbReference>
<dbReference type="Gene3D" id="3.40.190.10">
    <property type="entry name" value="Periplasmic binding protein-like II"/>
    <property type="match status" value="2"/>
</dbReference>
<dbReference type="GeneID" id="93789580"/>
<keyword evidence="3" id="KW-0732">Signal</keyword>
<evidence type="ECO:0000256" key="2">
    <source>
        <dbReference type="ARBA" id="ARBA00008973"/>
    </source>
</evidence>
<dbReference type="Proteomes" id="UP000572988">
    <property type="component" value="Unassembled WGS sequence"/>
</dbReference>
<evidence type="ECO:0000313" key="10">
    <source>
        <dbReference type="Proteomes" id="UP000264146"/>
    </source>
</evidence>
<reference evidence="7 10" key="3">
    <citation type="submission" date="2020-11" db="EMBL/GenBank/DDBJ databases">
        <authorList>
            <consortium name="Pathogen Informatics"/>
        </authorList>
    </citation>
    <scope>NUCLEOTIDE SEQUENCE [LARGE SCALE GENOMIC DNA]</scope>
    <source>
        <strain evidence="7 10">NCTC12218</strain>
    </source>
</reference>
<keyword evidence="4" id="KW-0472">Membrane</keyword>
<dbReference type="PROSITE" id="PS51257">
    <property type="entry name" value="PROKAR_LIPOPROTEIN"/>
    <property type="match status" value="1"/>
</dbReference>
<evidence type="ECO:0000313" key="9">
    <source>
        <dbReference type="EMBL" id="SUM87976.1"/>
    </source>
</evidence>
<keyword evidence="6 9" id="KW-0449">Lipoprotein</keyword>
<evidence type="ECO:0000256" key="1">
    <source>
        <dbReference type="ARBA" id="ARBA00004635"/>
    </source>
</evidence>
<proteinExistence type="inferred from homology"/>
<evidence type="ECO:0000313" key="7">
    <source>
        <dbReference type="EMBL" id="CAD7359256.1"/>
    </source>
</evidence>
<evidence type="ECO:0000313" key="11">
    <source>
        <dbReference type="Proteomes" id="UP000572988"/>
    </source>
</evidence>
<dbReference type="InterPro" id="IPR004872">
    <property type="entry name" value="Lipoprotein_NlpA"/>
</dbReference>
<accession>A0A7Z7QP51</accession>
<evidence type="ECO:0000256" key="5">
    <source>
        <dbReference type="ARBA" id="ARBA00023139"/>
    </source>
</evidence>
<dbReference type="AlphaFoldDB" id="A0A7Z7QP51"/>
<comment type="similarity">
    <text evidence="2">Belongs to the NlpA lipoprotein family.</text>
</comment>
<name>A0A7Z7QP51_STASC</name>
<evidence type="ECO:0000256" key="4">
    <source>
        <dbReference type="ARBA" id="ARBA00023136"/>
    </source>
</evidence>
<dbReference type="GO" id="GO:0016020">
    <property type="term" value="C:membrane"/>
    <property type="evidence" value="ECO:0007669"/>
    <property type="project" value="UniProtKB-SubCell"/>
</dbReference>
<dbReference type="EMBL" id="LR962863">
    <property type="protein sequence ID" value="CAD7359256.1"/>
    <property type="molecule type" value="Genomic_DNA"/>
</dbReference>
<evidence type="ECO:0000313" key="8">
    <source>
        <dbReference type="EMBL" id="NHA33188.1"/>
    </source>
</evidence>
<dbReference type="PANTHER" id="PTHR30429:SF0">
    <property type="entry name" value="METHIONINE-BINDING LIPOPROTEIN METQ"/>
    <property type="match status" value="1"/>
</dbReference>
<sequence length="275" mass="31382">MKRFLYVLIIGFIVISVAGCGKSDSDSNSDKKFTIGFGVGTYEEQFRKGILPILQKEGYDVKIKTFSQNDQVDPALVDEEIDATVHQSRAYMNSMNKKLNGEMIVNNHVPTAPQSIWSTKHHSLDDVKDGQTIAVPNDPVNQERAFRILEKLKWVKIDKDAGTVNFNVKSVKPDRYHLKFKEIHSAQVLRSLDDVDYGIVNGNYIADAHKVIADGLIVEKTPEQHKVVLTINKKDQNKAWAKALKKAYYSDEFKTWYEKQNKYKGFITPKEWNEG</sequence>
<reference evidence="9" key="2">
    <citation type="submission" date="2018-06" db="EMBL/GenBank/DDBJ databases">
        <authorList>
            <consortium name="Pathogen Informatics"/>
            <person name="Doyle S."/>
        </authorList>
    </citation>
    <scope>NUCLEOTIDE SEQUENCE [LARGE SCALE GENOMIC DNA]</scope>
    <source>
        <strain evidence="9">NCTC12218</strain>
    </source>
</reference>